<feature type="domain" description="General stress protein FMN-binding split barrel" evidence="1">
    <location>
        <begin position="6"/>
        <end position="135"/>
    </location>
</feature>
<evidence type="ECO:0000313" key="3">
    <source>
        <dbReference type="Proteomes" id="UP001249020"/>
    </source>
</evidence>
<dbReference type="InterPro" id="IPR012349">
    <property type="entry name" value="Split_barrel_FMN-bd"/>
</dbReference>
<dbReference type="EMBL" id="JAVRIE010000002">
    <property type="protein sequence ID" value="MDT0582017.1"/>
    <property type="molecule type" value="Genomic_DNA"/>
</dbReference>
<evidence type="ECO:0000259" key="1">
    <source>
        <dbReference type="Pfam" id="PF16242"/>
    </source>
</evidence>
<name>A0AAW8QYI6_9ALTE</name>
<dbReference type="RefSeq" id="WP_311360808.1">
    <property type="nucleotide sequence ID" value="NZ_JAVRIE010000002.1"/>
</dbReference>
<sequence>MTSKLVEQMWGAISDSPYVMVGLNKNAEHPEPMRALLDRNADNAFWFYTSKDNRVAEGGKATITFSSKNHDMFASFSGHLVHESDDDLVDKYWSKQVEAWFEEGKQDPSLVMLRFELDSAEIWSVDPTLRGLIKLATGATIKSGEVGENIKIDY</sequence>
<dbReference type="PANTHER" id="PTHR34818">
    <property type="entry name" value="PROTEIN BLI-3"/>
    <property type="match status" value="1"/>
</dbReference>
<reference evidence="2 3" key="1">
    <citation type="submission" date="2023-09" db="EMBL/GenBank/DDBJ databases">
        <authorList>
            <person name="Rey-Velasco X."/>
        </authorList>
    </citation>
    <scope>NUCLEOTIDE SEQUENCE [LARGE SCALE GENOMIC DNA]</scope>
    <source>
        <strain evidence="2 3">W409</strain>
    </source>
</reference>
<dbReference type="Proteomes" id="UP001249020">
    <property type="component" value="Unassembled WGS sequence"/>
</dbReference>
<organism evidence="2 3">
    <name type="scientific">Brumicola blandensis</name>
    <dbReference type="NCBI Taxonomy" id="3075611"/>
    <lineage>
        <taxon>Bacteria</taxon>
        <taxon>Pseudomonadati</taxon>
        <taxon>Pseudomonadota</taxon>
        <taxon>Gammaproteobacteria</taxon>
        <taxon>Alteromonadales</taxon>
        <taxon>Alteromonadaceae</taxon>
        <taxon>Brumicola</taxon>
    </lineage>
</organism>
<dbReference type="PANTHER" id="PTHR34818:SF1">
    <property type="entry name" value="PROTEIN BLI-3"/>
    <property type="match status" value="1"/>
</dbReference>
<dbReference type="SUPFAM" id="SSF50475">
    <property type="entry name" value="FMN-binding split barrel"/>
    <property type="match status" value="1"/>
</dbReference>
<dbReference type="Gene3D" id="2.30.110.10">
    <property type="entry name" value="Electron Transport, Fmn-binding Protein, Chain A"/>
    <property type="match status" value="1"/>
</dbReference>
<evidence type="ECO:0000313" key="2">
    <source>
        <dbReference type="EMBL" id="MDT0582017.1"/>
    </source>
</evidence>
<dbReference type="InterPro" id="IPR052917">
    <property type="entry name" value="Stress-Dev_Protein"/>
</dbReference>
<comment type="caution">
    <text evidence="2">The sequence shown here is derived from an EMBL/GenBank/DDBJ whole genome shotgun (WGS) entry which is preliminary data.</text>
</comment>
<keyword evidence="3" id="KW-1185">Reference proteome</keyword>
<dbReference type="AlphaFoldDB" id="A0AAW8QYI6"/>
<accession>A0AAW8QYI6</accession>
<gene>
    <name evidence="2" type="ORF">RM544_05675</name>
</gene>
<proteinExistence type="predicted"/>
<dbReference type="InterPro" id="IPR038725">
    <property type="entry name" value="YdaG_split_barrel_FMN-bd"/>
</dbReference>
<dbReference type="Pfam" id="PF16242">
    <property type="entry name" value="Pyrid_ox_like"/>
    <property type="match status" value="1"/>
</dbReference>
<protein>
    <submittedName>
        <fullName evidence="2">Pyridoxamine 5'-phosphate oxidase family protein</fullName>
    </submittedName>
</protein>